<name>A0ABY2DJV7_9ACTN</name>
<feature type="domain" description="NlpC/P60" evidence="5">
    <location>
        <begin position="250"/>
        <end position="365"/>
    </location>
</feature>
<evidence type="ECO:0000259" key="5">
    <source>
        <dbReference type="PROSITE" id="PS51935"/>
    </source>
</evidence>
<dbReference type="EMBL" id="SMKE01000092">
    <property type="protein sequence ID" value="TDC00681.1"/>
    <property type="molecule type" value="Genomic_DNA"/>
</dbReference>
<dbReference type="PROSITE" id="PS51935">
    <property type="entry name" value="NLPC_P60"/>
    <property type="match status" value="1"/>
</dbReference>
<evidence type="ECO:0000313" key="6">
    <source>
        <dbReference type="EMBL" id="TDC00681.1"/>
    </source>
</evidence>
<dbReference type="Proteomes" id="UP000295626">
    <property type="component" value="Unassembled WGS sequence"/>
</dbReference>
<dbReference type="Pfam" id="PF00877">
    <property type="entry name" value="NLPC_P60"/>
    <property type="match status" value="1"/>
</dbReference>
<protein>
    <submittedName>
        <fullName evidence="6">Peptidoglycan endopeptidase</fullName>
    </submittedName>
</protein>
<gene>
    <name evidence="6" type="ORF">E1091_04445</name>
</gene>
<dbReference type="InterPro" id="IPR038765">
    <property type="entry name" value="Papain-like_cys_pep_sf"/>
</dbReference>
<dbReference type="InterPro" id="IPR051794">
    <property type="entry name" value="PG_Endopeptidase_C40"/>
</dbReference>
<sequence>MLGTGRLWILCLALPSSRGARRSSAKESVPVASLPPHRRVPELPARTRGARRALTRLLTLCAAVLVGVGVFAVPAHAEPTVDEIEAKIDKEWRKLEPTIEQYNKVRSELRVNRRKSAELEKKIQPLQLESELALNRISELASRYYIIGPSYELGAVLVNSRPGQLGEQLTMLDRVASEQRRQIEGVLAVQAKYNTEKEKFDTLVTTQSKQQKELAEKRKSIEAEIKRLQAAMPKTVVKATNCPTVNGVVTEAARIAIRTACAQVGKPYVFGATGPNSFDCSGLTQYAYRAAGISLTHFTGAQWNQGRAIPRSEARPGDLVFFFSDLSHVGLYIGNDLMVHAPRAGKPVNVSSINHMPVAGFRRPG</sequence>
<evidence type="ECO:0000313" key="7">
    <source>
        <dbReference type="Proteomes" id="UP000295626"/>
    </source>
</evidence>
<comment type="similarity">
    <text evidence="1">Belongs to the peptidase C40 family.</text>
</comment>
<keyword evidence="2" id="KW-0645">Protease</keyword>
<keyword evidence="7" id="KW-1185">Reference proteome</keyword>
<proteinExistence type="inferred from homology"/>
<organism evidence="6 7">
    <name type="scientific">Micromonospora fluostatini</name>
    <dbReference type="NCBI Taxonomy" id="1629071"/>
    <lineage>
        <taxon>Bacteria</taxon>
        <taxon>Bacillati</taxon>
        <taxon>Actinomycetota</taxon>
        <taxon>Actinomycetes</taxon>
        <taxon>Micromonosporales</taxon>
        <taxon>Micromonosporaceae</taxon>
        <taxon>Micromonospora</taxon>
    </lineage>
</organism>
<comment type="caution">
    <text evidence="6">The sequence shown here is derived from an EMBL/GenBank/DDBJ whole genome shotgun (WGS) entry which is preliminary data.</text>
</comment>
<evidence type="ECO:0000256" key="4">
    <source>
        <dbReference type="ARBA" id="ARBA00022807"/>
    </source>
</evidence>
<dbReference type="Gene3D" id="3.90.1720.10">
    <property type="entry name" value="endopeptidase domain like (from Nostoc punctiforme)"/>
    <property type="match status" value="1"/>
</dbReference>
<dbReference type="SUPFAM" id="SSF54001">
    <property type="entry name" value="Cysteine proteinases"/>
    <property type="match status" value="1"/>
</dbReference>
<accession>A0ABY2DJV7</accession>
<evidence type="ECO:0000256" key="2">
    <source>
        <dbReference type="ARBA" id="ARBA00022670"/>
    </source>
</evidence>
<reference evidence="6 7" key="1">
    <citation type="submission" date="2019-02" db="EMBL/GenBank/DDBJ databases">
        <title>Draft genome sequences of novel Actinobacteria.</title>
        <authorList>
            <person name="Sahin N."/>
            <person name="Ay H."/>
            <person name="Saygin H."/>
        </authorList>
    </citation>
    <scope>NUCLEOTIDE SEQUENCE [LARGE SCALE GENOMIC DNA]</scope>
    <source>
        <strain evidence="6 7">JCM 30529</strain>
    </source>
</reference>
<dbReference type="InterPro" id="IPR000064">
    <property type="entry name" value="NLP_P60_dom"/>
</dbReference>
<keyword evidence="4" id="KW-0788">Thiol protease</keyword>
<keyword evidence="3" id="KW-0378">Hydrolase</keyword>
<dbReference type="PANTHER" id="PTHR47359:SF3">
    <property type="entry name" value="NLP_P60 DOMAIN-CONTAINING PROTEIN-RELATED"/>
    <property type="match status" value="1"/>
</dbReference>
<evidence type="ECO:0000256" key="1">
    <source>
        <dbReference type="ARBA" id="ARBA00007074"/>
    </source>
</evidence>
<evidence type="ECO:0000256" key="3">
    <source>
        <dbReference type="ARBA" id="ARBA00022801"/>
    </source>
</evidence>
<dbReference type="PANTHER" id="PTHR47359">
    <property type="entry name" value="PEPTIDOGLYCAN DL-ENDOPEPTIDASE CWLO"/>
    <property type="match status" value="1"/>
</dbReference>